<evidence type="ECO:0008006" key="10">
    <source>
        <dbReference type="Google" id="ProtNLM"/>
    </source>
</evidence>
<accession>Q0U2Y5</accession>
<dbReference type="ESTHER" id="phano-q0u2y5">
    <property type="family name" value="Duf_829"/>
</dbReference>
<dbReference type="HOGENOM" id="CLU_036503_0_0_1"/>
<dbReference type="PANTHER" id="PTHR12265">
    <property type="entry name" value="TRANSMEMBRANE PROTEIN 53"/>
    <property type="match status" value="1"/>
</dbReference>
<gene>
    <name evidence="8" type="ORF">SNOG_13879</name>
</gene>
<evidence type="ECO:0000313" key="8">
    <source>
        <dbReference type="EMBL" id="EAT78903.1"/>
    </source>
</evidence>
<evidence type="ECO:0000256" key="1">
    <source>
        <dbReference type="ARBA" id="ARBA00007387"/>
    </source>
</evidence>
<comment type="subcellular location">
    <subcellularLocation>
        <location evidence="6">Nucleus outer membrane</location>
        <topology evidence="6">Single-pass membrane protein</topology>
    </subcellularLocation>
</comment>
<dbReference type="GeneID" id="5981002"/>
<dbReference type="GO" id="GO:0005640">
    <property type="term" value="C:nuclear outer membrane"/>
    <property type="evidence" value="ECO:0007669"/>
    <property type="project" value="UniProtKB-SubCell"/>
</dbReference>
<dbReference type="PANTHER" id="PTHR12265:SF30">
    <property type="entry name" value="TRANSMEMBRANE PROTEIN 53"/>
    <property type="match status" value="1"/>
</dbReference>
<reference evidence="9" key="1">
    <citation type="journal article" date="2007" name="Plant Cell">
        <title>Dothideomycete-plant interactions illuminated by genome sequencing and EST analysis of the wheat pathogen Stagonospora nodorum.</title>
        <authorList>
            <person name="Hane J.K."/>
            <person name="Lowe R.G."/>
            <person name="Solomon P.S."/>
            <person name="Tan K.C."/>
            <person name="Schoch C.L."/>
            <person name="Spatafora J.W."/>
            <person name="Crous P.W."/>
            <person name="Kodira C."/>
            <person name="Birren B.W."/>
            <person name="Galagan J.E."/>
            <person name="Torriani S.F."/>
            <person name="McDonald B.A."/>
            <person name="Oliver R.P."/>
        </authorList>
    </citation>
    <scope>NUCLEOTIDE SEQUENCE [LARGE SCALE GENOMIC DNA]</scope>
    <source>
        <strain evidence="9">SN15 / ATCC MYA-4574 / FGSC 10173</strain>
    </source>
</reference>
<evidence type="ECO:0000313" key="9">
    <source>
        <dbReference type="Proteomes" id="UP000001055"/>
    </source>
</evidence>
<dbReference type="RefSeq" id="XP_001804080.1">
    <property type="nucleotide sequence ID" value="XM_001804028.1"/>
</dbReference>
<proteinExistence type="inferred from homology"/>
<name>Q0U2Y5_PHANO</name>
<evidence type="ECO:0000256" key="2">
    <source>
        <dbReference type="ARBA" id="ARBA00022692"/>
    </source>
</evidence>
<evidence type="ECO:0000256" key="3">
    <source>
        <dbReference type="ARBA" id="ARBA00022989"/>
    </source>
</evidence>
<organism evidence="8 9">
    <name type="scientific">Phaeosphaeria nodorum (strain SN15 / ATCC MYA-4574 / FGSC 10173)</name>
    <name type="common">Glume blotch fungus</name>
    <name type="synonym">Parastagonospora nodorum</name>
    <dbReference type="NCBI Taxonomy" id="321614"/>
    <lineage>
        <taxon>Eukaryota</taxon>
        <taxon>Fungi</taxon>
        <taxon>Dikarya</taxon>
        <taxon>Ascomycota</taxon>
        <taxon>Pezizomycotina</taxon>
        <taxon>Dothideomycetes</taxon>
        <taxon>Pleosporomycetidae</taxon>
        <taxon>Pleosporales</taxon>
        <taxon>Pleosporineae</taxon>
        <taxon>Phaeosphaeriaceae</taxon>
        <taxon>Parastagonospora</taxon>
    </lineage>
</organism>
<evidence type="ECO:0000256" key="6">
    <source>
        <dbReference type="ARBA" id="ARBA00034303"/>
    </source>
</evidence>
<dbReference type="SUPFAM" id="SSF53474">
    <property type="entry name" value="alpha/beta-Hydrolases"/>
    <property type="match status" value="1"/>
</dbReference>
<dbReference type="InterPro" id="IPR029058">
    <property type="entry name" value="AB_hydrolase_fold"/>
</dbReference>
<evidence type="ECO:0000256" key="7">
    <source>
        <dbReference type="SAM" id="Phobius"/>
    </source>
</evidence>
<evidence type="ECO:0000256" key="5">
    <source>
        <dbReference type="ARBA" id="ARBA00023242"/>
    </source>
</evidence>
<keyword evidence="3 7" id="KW-1133">Transmembrane helix</keyword>
<dbReference type="InterPro" id="IPR008547">
    <property type="entry name" value="DUF829_TMEM53"/>
</dbReference>
<protein>
    <recommendedName>
        <fullName evidence="10">Indole-diterpene biosynthesis protein PaxU</fullName>
    </recommendedName>
</protein>
<dbReference type="InParanoid" id="Q0U2Y5"/>
<sequence length="331" mass="37839">MGEPNEKCELCTCLFASKIARGRTPNQVDLGLPRLRPNKQTEQIVMEPSIATSPKIPTKPLSDFQKIGHNTYVWTSPTYLSHSQEKPPLILIFAWNSAAAKHITKYTTSYQMLFNNSQILLVRCFTRDMFRRTKEYAPLLKPAMDLLNEHVKSGGEVLVHSFSNGGGSQVNEFAKAWKAQYAMVMPMRLQILDSSPTKGPWMKSHAAISASLPKDVFWTWFGGILVHLLLICTFVVWTAKRKENKMVILCRELNDTAIFDKTVPRVYLYSRADQMVGFEEVEEHADIAESKGWDVQRVVFEKSPHCGHIREDEAKYWAAIMEAWKRVSREV</sequence>
<dbReference type="Proteomes" id="UP000001055">
    <property type="component" value="Unassembled WGS sequence"/>
</dbReference>
<dbReference type="OMA" id="MDSCPGY"/>
<feature type="transmembrane region" description="Helical" evidence="7">
    <location>
        <begin position="217"/>
        <end position="239"/>
    </location>
</feature>
<dbReference type="AlphaFoldDB" id="Q0U2Y5"/>
<dbReference type="VEuPathDB" id="FungiDB:JI435_138790"/>
<dbReference type="EMBL" id="CH445352">
    <property type="protein sequence ID" value="EAT78903.1"/>
    <property type="molecule type" value="Genomic_DNA"/>
</dbReference>
<comment type="similarity">
    <text evidence="1">Belongs to the TMEM53 family.</text>
</comment>
<dbReference type="KEGG" id="pno:SNOG_13879"/>
<evidence type="ECO:0000256" key="4">
    <source>
        <dbReference type="ARBA" id="ARBA00023136"/>
    </source>
</evidence>
<dbReference type="Pfam" id="PF05705">
    <property type="entry name" value="DUF829"/>
    <property type="match status" value="1"/>
</dbReference>
<dbReference type="eggNOG" id="KOG2521">
    <property type="taxonomic scope" value="Eukaryota"/>
</dbReference>
<keyword evidence="2 7" id="KW-0812">Transmembrane</keyword>
<keyword evidence="5" id="KW-0539">Nucleus</keyword>
<keyword evidence="4 7" id="KW-0472">Membrane</keyword>